<proteinExistence type="inferred from homology"/>
<comment type="caution">
    <text evidence="7">The sequence shown here is derived from an EMBL/GenBank/DDBJ whole genome shotgun (WGS) entry which is preliminary data.</text>
</comment>
<dbReference type="CDD" id="cd03784">
    <property type="entry name" value="GT1_Gtf-like"/>
    <property type="match status" value="1"/>
</dbReference>
<dbReference type="InterPro" id="IPR050481">
    <property type="entry name" value="UDP-glycosyltransf_plant"/>
</dbReference>
<keyword evidence="8" id="KW-1185">Reference proteome</keyword>
<comment type="similarity">
    <text evidence="1 4">Belongs to the UDP-glycosyltransferase family.</text>
</comment>
<gene>
    <name evidence="7" type="ORF">RGQ29_027995</name>
</gene>
<dbReference type="Gene3D" id="3.40.50.2000">
    <property type="entry name" value="Glycogen Phosphorylase B"/>
    <property type="match status" value="2"/>
</dbReference>
<dbReference type="EMBL" id="JAXUIC010000008">
    <property type="protein sequence ID" value="KAK4577702.1"/>
    <property type="molecule type" value="Genomic_DNA"/>
</dbReference>
<reference evidence="7 8" key="1">
    <citation type="journal article" date="2023" name="G3 (Bethesda)">
        <title>A haplotype-resolved chromosome-scale genome for Quercus rubra L. provides insights into the genetics of adaptive traits for red oak species.</title>
        <authorList>
            <person name="Kapoor B."/>
            <person name="Jenkins J."/>
            <person name="Schmutz J."/>
            <person name="Zhebentyayeva T."/>
            <person name="Kuelheim C."/>
            <person name="Coggeshall M."/>
            <person name="Heim C."/>
            <person name="Lasky J.R."/>
            <person name="Leites L."/>
            <person name="Islam-Faridi N."/>
            <person name="Romero-Severson J."/>
            <person name="DeLeo V.L."/>
            <person name="Lucas S.M."/>
            <person name="Lazic D."/>
            <person name="Gailing O."/>
            <person name="Carlson J."/>
            <person name="Staton M."/>
        </authorList>
    </citation>
    <scope>NUCLEOTIDE SEQUENCE [LARGE SCALE GENOMIC DNA]</scope>
    <source>
        <strain evidence="7">Pseudo-F2</strain>
    </source>
</reference>
<dbReference type="Pfam" id="PF00201">
    <property type="entry name" value="UDPGT"/>
    <property type="match status" value="1"/>
</dbReference>
<evidence type="ECO:0000313" key="8">
    <source>
        <dbReference type="Proteomes" id="UP001324115"/>
    </source>
</evidence>
<name>A0AAN7IM30_QUERU</name>
<dbReference type="FunFam" id="3.40.50.2000:FF:000037">
    <property type="entry name" value="Glycosyltransferase"/>
    <property type="match status" value="1"/>
</dbReference>
<accession>A0AAN7IM30</accession>
<sequence length="461" mass="51398">MVATSLHLVVYPWFALGHLNAYLHLSNKIAQNGHRISFLIPTKTQSKLETFNLYPDLITFVPIIVPHIDGLPPGAETTSDVPVHLQPLIMTAMDRTESDIELLLLDLKPDIVVFDFAYWLPKLARSLGIKSVLYYTVTPLTVYYFTMSPVAEGQHSGNKFTEVDPMQPRSGFPVSLSIKLHNHEAREFAALKAMKFGSDVIFYDRLCASLSQCDATGFRTCREIEGSYIDNLGSRFGKPIFLSGPIIPNPPTSTLEEKWIKWLGKFKARSVIYCALGSECTLKGDQFQELVLGFELSGWPFLAALKPPLGADSIEEALPEGFEERVQGRGVVHGGWVQQLRILEHPSIGCFITHCGLSSLVEGLMNQCQLVLLPHAGDQFFNARIMSNNLKVGVEIEKGEEDGLFTKESICKAVRTVMEDDNKVGREVKANHAKLRDLLCSEYLESSYIDSFCQNLQDLVG</sequence>
<dbReference type="SUPFAM" id="SSF53756">
    <property type="entry name" value="UDP-Glycosyltransferase/glycogen phosphorylase"/>
    <property type="match status" value="1"/>
</dbReference>
<evidence type="ECO:0000313" key="7">
    <source>
        <dbReference type="EMBL" id="KAK4577702.1"/>
    </source>
</evidence>
<dbReference type="InterPro" id="IPR035595">
    <property type="entry name" value="UDP_glycos_trans_CS"/>
</dbReference>
<dbReference type="InterPro" id="IPR002213">
    <property type="entry name" value="UDP_glucos_trans"/>
</dbReference>
<dbReference type="Proteomes" id="UP001324115">
    <property type="component" value="Unassembled WGS sequence"/>
</dbReference>
<dbReference type="PANTHER" id="PTHR48049:SF34">
    <property type="entry name" value="UDP-GLYCOSYLTRANSFERASE 79B30-LIKE"/>
    <property type="match status" value="1"/>
</dbReference>
<evidence type="ECO:0000256" key="5">
    <source>
        <dbReference type="RuleBase" id="RU362057"/>
    </source>
</evidence>
<keyword evidence="3 4" id="KW-0808">Transferase</keyword>
<dbReference type="FunFam" id="3.40.50.2000:FF:000087">
    <property type="entry name" value="Glycosyltransferase"/>
    <property type="match status" value="1"/>
</dbReference>
<dbReference type="PANTHER" id="PTHR48049">
    <property type="entry name" value="GLYCOSYLTRANSFERASE"/>
    <property type="match status" value="1"/>
</dbReference>
<keyword evidence="6" id="KW-0732">Signal</keyword>
<feature type="chain" id="PRO_5043024084" description="Glycosyltransferase" evidence="6">
    <location>
        <begin position="18"/>
        <end position="461"/>
    </location>
</feature>
<dbReference type="EC" id="2.4.1.-" evidence="5"/>
<dbReference type="AlphaFoldDB" id="A0AAN7IM30"/>
<dbReference type="GO" id="GO:0035251">
    <property type="term" value="F:UDP-glucosyltransferase activity"/>
    <property type="evidence" value="ECO:0007669"/>
    <property type="project" value="InterPro"/>
</dbReference>
<evidence type="ECO:0000256" key="2">
    <source>
        <dbReference type="ARBA" id="ARBA00022676"/>
    </source>
</evidence>
<protein>
    <recommendedName>
        <fullName evidence="5">Glycosyltransferase</fullName>
        <ecNumber evidence="5">2.4.1.-</ecNumber>
    </recommendedName>
</protein>
<evidence type="ECO:0000256" key="4">
    <source>
        <dbReference type="RuleBase" id="RU003718"/>
    </source>
</evidence>
<dbReference type="PROSITE" id="PS00375">
    <property type="entry name" value="UDPGT"/>
    <property type="match status" value="1"/>
</dbReference>
<evidence type="ECO:0000256" key="6">
    <source>
        <dbReference type="SAM" id="SignalP"/>
    </source>
</evidence>
<evidence type="ECO:0000256" key="3">
    <source>
        <dbReference type="ARBA" id="ARBA00022679"/>
    </source>
</evidence>
<keyword evidence="2 4" id="KW-0328">Glycosyltransferase</keyword>
<organism evidence="7 8">
    <name type="scientific">Quercus rubra</name>
    <name type="common">Northern red oak</name>
    <name type="synonym">Quercus borealis</name>
    <dbReference type="NCBI Taxonomy" id="3512"/>
    <lineage>
        <taxon>Eukaryota</taxon>
        <taxon>Viridiplantae</taxon>
        <taxon>Streptophyta</taxon>
        <taxon>Embryophyta</taxon>
        <taxon>Tracheophyta</taxon>
        <taxon>Spermatophyta</taxon>
        <taxon>Magnoliopsida</taxon>
        <taxon>eudicotyledons</taxon>
        <taxon>Gunneridae</taxon>
        <taxon>Pentapetalae</taxon>
        <taxon>rosids</taxon>
        <taxon>fabids</taxon>
        <taxon>Fagales</taxon>
        <taxon>Fagaceae</taxon>
        <taxon>Quercus</taxon>
    </lineage>
</organism>
<evidence type="ECO:0000256" key="1">
    <source>
        <dbReference type="ARBA" id="ARBA00009995"/>
    </source>
</evidence>
<feature type="signal peptide" evidence="6">
    <location>
        <begin position="1"/>
        <end position="17"/>
    </location>
</feature>